<dbReference type="RefSeq" id="XP_001887736.1">
    <property type="nucleotide sequence ID" value="XM_001887701.1"/>
</dbReference>
<accession>B0DUS0</accession>
<dbReference type="GeneID" id="6083357"/>
<keyword evidence="2" id="KW-1185">Reference proteome</keyword>
<dbReference type="KEGG" id="lbc:LACBIDRAFT_333070"/>
<evidence type="ECO:0000313" key="1">
    <source>
        <dbReference type="EMBL" id="EDR01660.1"/>
    </source>
</evidence>
<reference evidence="1 2" key="1">
    <citation type="journal article" date="2008" name="Nature">
        <title>The genome of Laccaria bicolor provides insights into mycorrhizal symbiosis.</title>
        <authorList>
            <person name="Martin F."/>
            <person name="Aerts A."/>
            <person name="Ahren D."/>
            <person name="Brun A."/>
            <person name="Danchin E.G.J."/>
            <person name="Duchaussoy F."/>
            <person name="Gibon J."/>
            <person name="Kohler A."/>
            <person name="Lindquist E."/>
            <person name="Pereda V."/>
            <person name="Salamov A."/>
            <person name="Shapiro H.J."/>
            <person name="Wuyts J."/>
            <person name="Blaudez D."/>
            <person name="Buee M."/>
            <person name="Brokstein P."/>
            <person name="Canbaeck B."/>
            <person name="Cohen D."/>
            <person name="Courty P.E."/>
            <person name="Coutinho P.M."/>
            <person name="Delaruelle C."/>
            <person name="Detter J.C."/>
            <person name="Deveau A."/>
            <person name="DiFazio S."/>
            <person name="Duplessis S."/>
            <person name="Fraissinet-Tachet L."/>
            <person name="Lucic E."/>
            <person name="Frey-Klett P."/>
            <person name="Fourrey C."/>
            <person name="Feussner I."/>
            <person name="Gay G."/>
            <person name="Grimwood J."/>
            <person name="Hoegger P.J."/>
            <person name="Jain P."/>
            <person name="Kilaru S."/>
            <person name="Labbe J."/>
            <person name="Lin Y.C."/>
            <person name="Legue V."/>
            <person name="Le Tacon F."/>
            <person name="Marmeisse R."/>
            <person name="Melayah D."/>
            <person name="Montanini B."/>
            <person name="Muratet M."/>
            <person name="Nehls U."/>
            <person name="Niculita-Hirzel H."/>
            <person name="Oudot-Le Secq M.P."/>
            <person name="Peter M."/>
            <person name="Quesneville H."/>
            <person name="Rajashekar B."/>
            <person name="Reich M."/>
            <person name="Rouhier N."/>
            <person name="Schmutz J."/>
            <person name="Yin T."/>
            <person name="Chalot M."/>
            <person name="Henrissat B."/>
            <person name="Kuees U."/>
            <person name="Lucas S."/>
            <person name="Van de Peer Y."/>
            <person name="Podila G.K."/>
            <person name="Polle A."/>
            <person name="Pukkila P.J."/>
            <person name="Richardson P.M."/>
            <person name="Rouze P."/>
            <person name="Sanders I.R."/>
            <person name="Stajich J.E."/>
            <person name="Tunlid A."/>
            <person name="Tuskan G."/>
            <person name="Grigoriev I.V."/>
        </authorList>
    </citation>
    <scope>NUCLEOTIDE SEQUENCE [LARGE SCALE GENOMIC DNA]</scope>
    <source>
        <strain evidence="2">S238N-H82 / ATCC MYA-4686</strain>
    </source>
</reference>
<sequence length="133" mass="14481">MAGIVGWDNECGMNQDALDEESGKKWVGRVPDHQIMAVRPRTRTFGAWMFVALAELFAPSVPAFPHSRPSNIDIPSPSSSPQAVHILQYSPTSPTPTPAFDEDAKGVFEEEELAIEKRGLSTRMGCEASSHNG</sequence>
<dbReference type="EMBL" id="DS547137">
    <property type="protein sequence ID" value="EDR01660.1"/>
    <property type="molecule type" value="Genomic_DNA"/>
</dbReference>
<proteinExistence type="predicted"/>
<gene>
    <name evidence="1" type="ORF">LACBIDRAFT_333070</name>
</gene>
<name>B0DUS0_LACBS</name>
<dbReference type="Proteomes" id="UP000001194">
    <property type="component" value="Unassembled WGS sequence"/>
</dbReference>
<dbReference type="HOGENOM" id="CLU_1907064_0_0_1"/>
<dbReference type="InParanoid" id="B0DUS0"/>
<organism evidence="2">
    <name type="scientific">Laccaria bicolor (strain S238N-H82 / ATCC MYA-4686)</name>
    <name type="common">Bicoloured deceiver</name>
    <name type="synonym">Laccaria laccata var. bicolor</name>
    <dbReference type="NCBI Taxonomy" id="486041"/>
    <lineage>
        <taxon>Eukaryota</taxon>
        <taxon>Fungi</taxon>
        <taxon>Dikarya</taxon>
        <taxon>Basidiomycota</taxon>
        <taxon>Agaricomycotina</taxon>
        <taxon>Agaricomycetes</taxon>
        <taxon>Agaricomycetidae</taxon>
        <taxon>Agaricales</taxon>
        <taxon>Agaricineae</taxon>
        <taxon>Hydnangiaceae</taxon>
        <taxon>Laccaria</taxon>
    </lineage>
</organism>
<evidence type="ECO:0000313" key="2">
    <source>
        <dbReference type="Proteomes" id="UP000001194"/>
    </source>
</evidence>
<dbReference type="AlphaFoldDB" id="B0DUS0"/>
<protein>
    <submittedName>
        <fullName evidence="1">Predicted protein</fullName>
    </submittedName>
</protein>